<dbReference type="EMBL" id="GGEC01069727">
    <property type="protein sequence ID" value="MBX50211.1"/>
    <property type="molecule type" value="Transcribed_RNA"/>
</dbReference>
<dbReference type="AlphaFoldDB" id="A0A2P2P6G7"/>
<accession>A0A2P2P6G7</accession>
<keyword evidence="1" id="KW-0645">Protease</keyword>
<evidence type="ECO:0000313" key="1">
    <source>
        <dbReference type="EMBL" id="MBX50211.1"/>
    </source>
</evidence>
<protein>
    <submittedName>
        <fullName evidence="1">Serine carboxypeptidase-like 50</fullName>
    </submittedName>
</protein>
<keyword evidence="1" id="KW-0121">Carboxypeptidase</keyword>
<organism evidence="1">
    <name type="scientific">Rhizophora mucronata</name>
    <name type="common">Asiatic mangrove</name>
    <dbReference type="NCBI Taxonomy" id="61149"/>
    <lineage>
        <taxon>Eukaryota</taxon>
        <taxon>Viridiplantae</taxon>
        <taxon>Streptophyta</taxon>
        <taxon>Embryophyta</taxon>
        <taxon>Tracheophyta</taxon>
        <taxon>Spermatophyta</taxon>
        <taxon>Magnoliopsida</taxon>
        <taxon>eudicotyledons</taxon>
        <taxon>Gunneridae</taxon>
        <taxon>Pentapetalae</taxon>
        <taxon>rosids</taxon>
        <taxon>fabids</taxon>
        <taxon>Malpighiales</taxon>
        <taxon>Rhizophoraceae</taxon>
        <taxon>Rhizophora</taxon>
    </lineage>
</organism>
<name>A0A2P2P6G7_RHIMU</name>
<keyword evidence="1" id="KW-0378">Hydrolase</keyword>
<proteinExistence type="predicted"/>
<dbReference type="GO" id="GO:0004180">
    <property type="term" value="F:carboxypeptidase activity"/>
    <property type="evidence" value="ECO:0007669"/>
    <property type="project" value="UniProtKB-KW"/>
</dbReference>
<sequence length="59" mass="6957">MEGYQDGVPKTSMINSTRLIMNPYLFDQAWSHMCSKFYIYDVVGPVILGIKRPFWLNKR</sequence>
<reference evidence="1" key="1">
    <citation type="submission" date="2018-02" db="EMBL/GenBank/DDBJ databases">
        <title>Rhizophora mucronata_Transcriptome.</title>
        <authorList>
            <person name="Meera S.P."/>
            <person name="Sreeshan A."/>
            <person name="Augustine A."/>
        </authorList>
    </citation>
    <scope>NUCLEOTIDE SEQUENCE</scope>
    <source>
        <tissue evidence="1">Leaf</tissue>
    </source>
</reference>